<dbReference type="Proteomes" id="UP000287917">
    <property type="component" value="Unassembled WGS sequence"/>
</dbReference>
<evidence type="ECO:0000313" key="2">
    <source>
        <dbReference type="Proteomes" id="UP000287917"/>
    </source>
</evidence>
<reference evidence="1 2" key="1">
    <citation type="submission" date="2018-06" db="EMBL/GenBank/DDBJ databases">
        <title>Combined omics and stable isotope probing to characterize newly discovered Mariana Back-Arc vent microbial communities.</title>
        <authorList>
            <person name="Trembath-Reichert E."/>
            <person name="Huber J.A."/>
        </authorList>
    </citation>
    <scope>NUCLEOTIDE SEQUENCE [LARGE SCALE GENOMIC DNA]</scope>
    <source>
        <strain evidence="1">MAG 58</strain>
    </source>
</reference>
<gene>
    <name evidence="1" type="ORF">DSY96_04045</name>
</gene>
<accession>A0A432GQH4</accession>
<organism evidence="1 2">
    <name type="scientific">SAR324 cluster bacterium</name>
    <dbReference type="NCBI Taxonomy" id="2024889"/>
    <lineage>
        <taxon>Bacteria</taxon>
        <taxon>Deltaproteobacteria</taxon>
        <taxon>SAR324 cluster</taxon>
    </lineage>
</organism>
<evidence type="ECO:0000313" key="1">
    <source>
        <dbReference type="EMBL" id="RTZ85803.1"/>
    </source>
</evidence>
<sequence length="67" mass="7397">MDNEKSAGRRGFLLGVLTAMGATTATVLAARTYETNKDGVIDSDASTGPILYQRTEETERYYKTLYN</sequence>
<dbReference type="EMBL" id="QNZK01000141">
    <property type="protein sequence ID" value="RTZ85803.1"/>
    <property type="molecule type" value="Genomic_DNA"/>
</dbReference>
<protein>
    <submittedName>
        <fullName evidence="1">Uncharacterized protein</fullName>
    </submittedName>
</protein>
<comment type="caution">
    <text evidence="1">The sequence shown here is derived from an EMBL/GenBank/DDBJ whole genome shotgun (WGS) entry which is preliminary data.</text>
</comment>
<dbReference type="AlphaFoldDB" id="A0A432GQH4"/>
<name>A0A432GQH4_9DELT</name>
<proteinExistence type="predicted"/>